<keyword evidence="10 11" id="KW-0998">Cell outer membrane</keyword>
<keyword evidence="2 11" id="KW-0813">Transport</keyword>
<reference evidence="15 16" key="1">
    <citation type="journal article" date="2018" name="Microbiome">
        <title>Fine metagenomic profile of the Mediterranean stratified and mixed water columns revealed by assembly and recruitment.</title>
        <authorList>
            <person name="Haro-Moreno J.M."/>
            <person name="Lopez-Perez M."/>
            <person name="De La Torre J.R."/>
            <person name="Picazo A."/>
            <person name="Camacho A."/>
            <person name="Rodriguez-Valera F."/>
        </authorList>
    </citation>
    <scope>NUCLEOTIDE SEQUENCE [LARGE SCALE GENOMIC DNA]</scope>
    <source>
        <strain evidence="15">MED-G50</strain>
    </source>
</reference>
<keyword evidence="15" id="KW-0675">Receptor</keyword>
<evidence type="ECO:0000256" key="11">
    <source>
        <dbReference type="PROSITE-ProRule" id="PRU01360"/>
    </source>
</evidence>
<evidence type="ECO:0000256" key="9">
    <source>
        <dbReference type="ARBA" id="ARBA00023136"/>
    </source>
</evidence>
<evidence type="ECO:0000256" key="7">
    <source>
        <dbReference type="ARBA" id="ARBA00023065"/>
    </source>
</evidence>
<keyword evidence="7" id="KW-0406">Ion transport</keyword>
<dbReference type="Gene3D" id="2.40.170.20">
    <property type="entry name" value="TonB-dependent receptor, beta-barrel domain"/>
    <property type="match status" value="1"/>
</dbReference>
<dbReference type="AlphaFoldDB" id="A0A368EJK2"/>
<evidence type="ECO:0000256" key="3">
    <source>
        <dbReference type="ARBA" id="ARBA00022452"/>
    </source>
</evidence>
<evidence type="ECO:0000256" key="8">
    <source>
        <dbReference type="ARBA" id="ARBA00023077"/>
    </source>
</evidence>
<evidence type="ECO:0000259" key="13">
    <source>
        <dbReference type="Pfam" id="PF00593"/>
    </source>
</evidence>
<keyword evidence="9 11" id="KW-0472">Membrane</keyword>
<keyword evidence="6" id="KW-0408">Iron</keyword>
<evidence type="ECO:0000256" key="2">
    <source>
        <dbReference type="ARBA" id="ARBA00022448"/>
    </source>
</evidence>
<sequence length="776" mass="83828">MKKFIHLKYLMLGVFGFLIAPVLLFSVEANAQAIDEIVVTSQKRATGISVQDIASSVTAVNAELIEATDSIDLTDIGRLAPNATLHPSATFASTPNFLIRGIGVSGTTRSLDPAVGVIVDGVYLGFPVGANLDMFDRESVEILRGPQGTLLGRNVTGGAIVIRTARPTGEFGGKVNLTVGDYDRVDVSASFEGPLVEGKVSAKVAFMSRSRDGYWEDNNGGTIVPDPTAGGFAGDFDLAGQGGSGTKPDVDLTIIRPMLYFTPNDNLDITLMAEFLRDKSGTANSRNFVHPTAPARRSQLWGYTPPNDPYEINHNLMGGNDLETDTFIAEFNYQTQNGKLTGIASYRELTYDSSTDFDGTPFTIFHFPDNHEEQEQTTMELRYAADVSDKLSYVVGVSTFDQEFFVGERRLIGTLDRSGVTEIEHETLGIFAELDYMITDQLKLTLGGRYTDEEKDVIFNAIGSCNLDFSACPGRSAGTSPDTLFSDDIGLSQSGSFDDTTPKVALTYFVNDDVNVYASYTEGFRSGSFDARARTIDSFLNSRPGPETVESIELGFKSILNDGKLLLNVAIFQSEYTDIQKLALEPCTINLTTCTSGNIQRLINAAEATIEGIEIETKAFLTDSFVLEGALGYTDAGYDSFSGFDADGTAGYDPTTDPAAAAALPFERVPELTYTVAASYNVPMASGSELDFRVSYAFTDDFTNDATGTAAIATESYGLLDASVSYTRDSDGLKLTLFGKNITDEEYHDFALDNALTRLTWGGTPSTYGVKAAYSF</sequence>
<evidence type="ECO:0000313" key="16">
    <source>
        <dbReference type="Proteomes" id="UP000252289"/>
    </source>
</evidence>
<protein>
    <submittedName>
        <fullName evidence="15">TonB-dependent receptor</fullName>
    </submittedName>
</protein>
<dbReference type="EMBL" id="QOQK01000010">
    <property type="protein sequence ID" value="RCL84628.1"/>
    <property type="molecule type" value="Genomic_DNA"/>
</dbReference>
<dbReference type="InterPro" id="IPR036942">
    <property type="entry name" value="Beta-barrel_TonB_sf"/>
</dbReference>
<evidence type="ECO:0000259" key="14">
    <source>
        <dbReference type="Pfam" id="PF07715"/>
    </source>
</evidence>
<evidence type="ECO:0000256" key="10">
    <source>
        <dbReference type="ARBA" id="ARBA00023237"/>
    </source>
</evidence>
<organism evidence="15 16">
    <name type="scientific">PS1 clade bacterium</name>
    <dbReference type="NCBI Taxonomy" id="2175152"/>
    <lineage>
        <taxon>Bacteria</taxon>
        <taxon>Pseudomonadati</taxon>
        <taxon>Pseudomonadota</taxon>
        <taxon>Alphaproteobacteria</taxon>
        <taxon>PS1 clade</taxon>
    </lineage>
</organism>
<proteinExistence type="inferred from homology"/>
<dbReference type="PANTHER" id="PTHR32552:SF81">
    <property type="entry name" value="TONB-DEPENDENT OUTER MEMBRANE RECEPTOR"/>
    <property type="match status" value="1"/>
</dbReference>
<dbReference type="Pfam" id="PF00593">
    <property type="entry name" value="TonB_dep_Rec_b-barrel"/>
    <property type="match status" value="1"/>
</dbReference>
<dbReference type="SUPFAM" id="SSF56935">
    <property type="entry name" value="Porins"/>
    <property type="match status" value="1"/>
</dbReference>
<accession>A0A368EJK2</accession>
<evidence type="ECO:0000256" key="1">
    <source>
        <dbReference type="ARBA" id="ARBA00004571"/>
    </source>
</evidence>
<keyword evidence="3 11" id="KW-1134">Transmembrane beta strand</keyword>
<dbReference type="InterPro" id="IPR039426">
    <property type="entry name" value="TonB-dep_rcpt-like"/>
</dbReference>
<evidence type="ECO:0000256" key="12">
    <source>
        <dbReference type="RuleBase" id="RU003357"/>
    </source>
</evidence>
<dbReference type="GO" id="GO:0006826">
    <property type="term" value="P:iron ion transport"/>
    <property type="evidence" value="ECO:0007669"/>
    <property type="project" value="UniProtKB-KW"/>
</dbReference>
<feature type="domain" description="TonB-dependent receptor-like beta-barrel" evidence="13">
    <location>
        <begin position="276"/>
        <end position="742"/>
    </location>
</feature>
<comment type="caution">
    <text evidence="15">The sequence shown here is derived from an EMBL/GenBank/DDBJ whole genome shotgun (WGS) entry which is preliminary data.</text>
</comment>
<evidence type="ECO:0000256" key="4">
    <source>
        <dbReference type="ARBA" id="ARBA00022496"/>
    </source>
</evidence>
<comment type="subcellular location">
    <subcellularLocation>
        <location evidence="1 11">Cell outer membrane</location>
        <topology evidence="1 11">Multi-pass membrane protein</topology>
    </subcellularLocation>
</comment>
<keyword evidence="8 12" id="KW-0798">TonB box</keyword>
<dbReference type="InterPro" id="IPR012910">
    <property type="entry name" value="Plug_dom"/>
</dbReference>
<name>A0A368EJK2_9PROT</name>
<keyword evidence="4" id="KW-0410">Iron transport</keyword>
<comment type="similarity">
    <text evidence="11 12">Belongs to the TonB-dependent receptor family.</text>
</comment>
<dbReference type="GO" id="GO:0009279">
    <property type="term" value="C:cell outer membrane"/>
    <property type="evidence" value="ECO:0007669"/>
    <property type="project" value="UniProtKB-SubCell"/>
</dbReference>
<dbReference type="PANTHER" id="PTHR32552">
    <property type="entry name" value="FERRICHROME IRON RECEPTOR-RELATED"/>
    <property type="match status" value="1"/>
</dbReference>
<evidence type="ECO:0000256" key="6">
    <source>
        <dbReference type="ARBA" id="ARBA00023004"/>
    </source>
</evidence>
<dbReference type="Pfam" id="PF07715">
    <property type="entry name" value="Plug"/>
    <property type="match status" value="1"/>
</dbReference>
<feature type="domain" description="TonB-dependent receptor plug" evidence="14">
    <location>
        <begin position="50"/>
        <end position="159"/>
    </location>
</feature>
<gene>
    <name evidence="15" type="ORF">DBW64_02980</name>
</gene>
<evidence type="ECO:0000313" key="15">
    <source>
        <dbReference type="EMBL" id="RCL84628.1"/>
    </source>
</evidence>
<evidence type="ECO:0000256" key="5">
    <source>
        <dbReference type="ARBA" id="ARBA00022692"/>
    </source>
</evidence>
<dbReference type="InterPro" id="IPR000531">
    <property type="entry name" value="Beta-barrel_TonB"/>
</dbReference>
<dbReference type="PROSITE" id="PS52016">
    <property type="entry name" value="TONB_DEPENDENT_REC_3"/>
    <property type="match status" value="1"/>
</dbReference>
<dbReference type="Proteomes" id="UP000252289">
    <property type="component" value="Unassembled WGS sequence"/>
</dbReference>
<keyword evidence="5 11" id="KW-0812">Transmembrane</keyword>